<evidence type="ECO:0000313" key="1">
    <source>
        <dbReference type="EMBL" id="JAH52948.1"/>
    </source>
</evidence>
<accession>A0A0E9TJP1</accession>
<reference evidence="1" key="2">
    <citation type="journal article" date="2015" name="Fish Shellfish Immunol.">
        <title>Early steps in the European eel (Anguilla anguilla)-Vibrio vulnificus interaction in the gills: Role of the RtxA13 toxin.</title>
        <authorList>
            <person name="Callol A."/>
            <person name="Pajuelo D."/>
            <person name="Ebbesson L."/>
            <person name="Teles M."/>
            <person name="MacKenzie S."/>
            <person name="Amaro C."/>
        </authorList>
    </citation>
    <scope>NUCLEOTIDE SEQUENCE</scope>
</reference>
<name>A0A0E9TJP1_ANGAN</name>
<dbReference type="EMBL" id="GBXM01055629">
    <property type="protein sequence ID" value="JAH52948.1"/>
    <property type="molecule type" value="Transcribed_RNA"/>
</dbReference>
<organism evidence="1">
    <name type="scientific">Anguilla anguilla</name>
    <name type="common">European freshwater eel</name>
    <name type="synonym">Muraena anguilla</name>
    <dbReference type="NCBI Taxonomy" id="7936"/>
    <lineage>
        <taxon>Eukaryota</taxon>
        <taxon>Metazoa</taxon>
        <taxon>Chordata</taxon>
        <taxon>Craniata</taxon>
        <taxon>Vertebrata</taxon>
        <taxon>Euteleostomi</taxon>
        <taxon>Actinopterygii</taxon>
        <taxon>Neopterygii</taxon>
        <taxon>Teleostei</taxon>
        <taxon>Anguilliformes</taxon>
        <taxon>Anguillidae</taxon>
        <taxon>Anguilla</taxon>
    </lineage>
</organism>
<protein>
    <submittedName>
        <fullName evidence="1">Uncharacterized protein</fullName>
    </submittedName>
</protein>
<dbReference type="AlphaFoldDB" id="A0A0E9TJP1"/>
<reference evidence="1" key="1">
    <citation type="submission" date="2014-11" db="EMBL/GenBank/DDBJ databases">
        <authorList>
            <person name="Amaro Gonzalez C."/>
        </authorList>
    </citation>
    <scope>NUCLEOTIDE SEQUENCE</scope>
</reference>
<proteinExistence type="predicted"/>
<sequence>MESTWVISSGTDCFNPSSRSQMC</sequence>
<dbReference type="EMBL" id="GBXM01104395">
    <property type="protein sequence ID" value="JAH04182.1"/>
    <property type="molecule type" value="Transcribed_RNA"/>
</dbReference>